<sequence>MPHYEQVRHAIAAGKHSLESIIDGIKSRKNGMQDENHEVEEKMIHRLNQIEAEAKDMISHCEQTANALRREIGYVNAN</sequence>
<accession>W7D2Z3</accession>
<dbReference type="EMBL" id="AODL01000051">
    <property type="protein sequence ID" value="EUJ42261.1"/>
    <property type="molecule type" value="Genomic_DNA"/>
</dbReference>
<dbReference type="AlphaFoldDB" id="W7D2Z3"/>
<dbReference type="RefSeq" id="WP_036102605.1">
    <property type="nucleotide sequence ID" value="NZ_AODL01000051.1"/>
</dbReference>
<dbReference type="PATRIC" id="fig|1265816.5.peg.3330"/>
<protein>
    <submittedName>
        <fullName evidence="1">Uncharacterized protein</fullName>
    </submittedName>
</protein>
<gene>
    <name evidence="1" type="ORF">PRIP_16887</name>
</gene>
<evidence type="ECO:0000313" key="2">
    <source>
        <dbReference type="Proteomes" id="UP000019248"/>
    </source>
</evidence>
<reference evidence="1 2" key="1">
    <citation type="journal article" date="2014" name="Int. J. Syst. Evol. Microbiol.">
        <title>Listeria floridensis sp. nov., Listeria aquatica sp. nov., Listeria cornellensis sp. nov., Listeria riparia sp. nov. and Listeria grandensis sp. nov., from agricultural and natural environments.</title>
        <authorList>
            <person name="den Bakker H.C."/>
            <person name="Warchocki S."/>
            <person name="Wright E.M."/>
            <person name="Allred A.F."/>
            <person name="Ahlstrom C."/>
            <person name="Manuel C.S."/>
            <person name="Stasiewicz M.J."/>
            <person name="Burrell A."/>
            <person name="Roof S."/>
            <person name="Strawn L."/>
            <person name="Fortes E.D."/>
            <person name="Nightingale K.K."/>
            <person name="Kephart D."/>
            <person name="Wiedmann M."/>
        </authorList>
    </citation>
    <scope>NUCLEOTIDE SEQUENCE [LARGE SCALE GENOMIC DNA]</scope>
    <source>
        <strain evidence="1 2">FSL S10-1204</strain>
    </source>
</reference>
<dbReference type="OrthoDB" id="2363493at2"/>
<proteinExistence type="predicted"/>
<comment type="caution">
    <text evidence="1">The sequence shown here is derived from an EMBL/GenBank/DDBJ whole genome shotgun (WGS) entry which is preliminary data.</text>
</comment>
<name>W7D2Z3_9LIST</name>
<keyword evidence="2" id="KW-1185">Reference proteome</keyword>
<evidence type="ECO:0000313" key="1">
    <source>
        <dbReference type="EMBL" id="EUJ42261.1"/>
    </source>
</evidence>
<organism evidence="1 2">
    <name type="scientific">Listeria riparia FSL S10-1204</name>
    <dbReference type="NCBI Taxonomy" id="1265816"/>
    <lineage>
        <taxon>Bacteria</taxon>
        <taxon>Bacillati</taxon>
        <taxon>Bacillota</taxon>
        <taxon>Bacilli</taxon>
        <taxon>Bacillales</taxon>
        <taxon>Listeriaceae</taxon>
        <taxon>Listeria</taxon>
    </lineage>
</organism>
<dbReference type="Proteomes" id="UP000019248">
    <property type="component" value="Unassembled WGS sequence"/>
</dbReference>